<dbReference type="RefSeq" id="WP_211851271.1">
    <property type="nucleotide sequence ID" value="NZ_JAAGBB010000004.1"/>
</dbReference>
<comment type="similarity">
    <text evidence="1">Belongs to the PrpD family.</text>
</comment>
<dbReference type="Pfam" id="PF19305">
    <property type="entry name" value="MmgE_PrpD_C"/>
    <property type="match status" value="1"/>
</dbReference>
<dbReference type="InterPro" id="IPR045336">
    <property type="entry name" value="MmgE_PrpD_N"/>
</dbReference>
<evidence type="ECO:0000256" key="1">
    <source>
        <dbReference type="ARBA" id="ARBA00006174"/>
    </source>
</evidence>
<evidence type="ECO:0000313" key="4">
    <source>
        <dbReference type="EMBL" id="MBR0663687.1"/>
    </source>
</evidence>
<dbReference type="InterPro" id="IPR042188">
    <property type="entry name" value="MmgE/PrpD_sf_2"/>
</dbReference>
<evidence type="ECO:0000313" key="5">
    <source>
        <dbReference type="Proteomes" id="UP001196870"/>
    </source>
</evidence>
<gene>
    <name evidence="4" type="ORF">GXW71_04880</name>
</gene>
<keyword evidence="5" id="KW-1185">Reference proteome</keyword>
<dbReference type="InterPro" id="IPR042183">
    <property type="entry name" value="MmgE/PrpD_sf_1"/>
</dbReference>
<dbReference type="InterPro" id="IPR036148">
    <property type="entry name" value="MmgE/PrpD_sf"/>
</dbReference>
<dbReference type="PANTHER" id="PTHR16943">
    <property type="entry name" value="2-METHYLCITRATE DEHYDRATASE-RELATED"/>
    <property type="match status" value="1"/>
</dbReference>
<feature type="domain" description="MmgE/PrpD C-terminal" evidence="3">
    <location>
        <begin position="276"/>
        <end position="444"/>
    </location>
</feature>
<dbReference type="InterPro" id="IPR005656">
    <property type="entry name" value="MmgE_PrpD"/>
</dbReference>
<accession>A0ABS5ETS6</accession>
<sequence>MTASLPPLLPDATRDLACFAAGLRYEDLPKAVIERAKLCLLDGIGVCLHGADLPWTRILREVVLAEGGDGRASIWGSGAKASLAKAVLVNSTAGHGFEMDDIHKDSVLHPNSIVTPIGLGFAEATGVSGRDLLTAVVAGYEVGTRVGNAATTQLFLNGFHPQGTSGAFVAAATAGRLLGLDAGRMQHALGIAGSLGSGLMAAQEGAMVKRLHAGRAAEAGLQAAQLAERGFTGIPDVLEAGYGGFLSTLSGKPDIARLTEGLGTTWETLAVGYKMYPSVTSIHAALDALKAIMRRHGLTAADIARIQAGVGHMTHVHTAWDYKPAGITAAQMNIFFGLATIALHGDATAEAYVEARLQDPDLLRFMQRIEVFEDEAIDARGRAARHACRMEVTAVSGERFIEDVFDRRGSPENPVSAAEIEAKFRTNTRGRLPDAAADRLIALVGRVEALDSLAGITGLLAEAR</sequence>
<feature type="domain" description="MmgE/PrpD N-terminal" evidence="2">
    <location>
        <begin position="14"/>
        <end position="255"/>
    </location>
</feature>
<evidence type="ECO:0000259" key="3">
    <source>
        <dbReference type="Pfam" id="PF19305"/>
    </source>
</evidence>
<name>A0ABS5ETS6_9PROT</name>
<dbReference type="InterPro" id="IPR045337">
    <property type="entry name" value="MmgE_PrpD_C"/>
</dbReference>
<dbReference type="Pfam" id="PF03972">
    <property type="entry name" value="MmgE_PrpD_N"/>
    <property type="match status" value="1"/>
</dbReference>
<dbReference type="PANTHER" id="PTHR16943:SF8">
    <property type="entry name" value="2-METHYLCITRATE DEHYDRATASE"/>
    <property type="match status" value="1"/>
</dbReference>
<evidence type="ECO:0000259" key="2">
    <source>
        <dbReference type="Pfam" id="PF03972"/>
    </source>
</evidence>
<dbReference type="Proteomes" id="UP001196870">
    <property type="component" value="Unassembled WGS sequence"/>
</dbReference>
<dbReference type="SUPFAM" id="SSF103378">
    <property type="entry name" value="2-methylcitrate dehydratase PrpD"/>
    <property type="match status" value="1"/>
</dbReference>
<reference evidence="5" key="1">
    <citation type="journal article" date="2021" name="Syst. Appl. Microbiol.">
        <title>Roseomonas hellenica sp. nov., isolated from roots of wild-growing Alkanna tinctoria.</title>
        <authorList>
            <person name="Rat A."/>
            <person name="Naranjo H.D."/>
            <person name="Lebbe L."/>
            <person name="Cnockaert M."/>
            <person name="Krigas N."/>
            <person name="Grigoriadou K."/>
            <person name="Maloupa E."/>
            <person name="Willems A."/>
        </authorList>
    </citation>
    <scope>NUCLEOTIDE SEQUENCE [LARGE SCALE GENOMIC DNA]</scope>
    <source>
        <strain evidence="5">LMG 31523</strain>
    </source>
</reference>
<proteinExistence type="inferred from homology"/>
<comment type="caution">
    <text evidence="4">The sequence shown here is derived from an EMBL/GenBank/DDBJ whole genome shotgun (WGS) entry which is preliminary data.</text>
</comment>
<dbReference type="Gene3D" id="1.10.4100.10">
    <property type="entry name" value="2-methylcitrate dehydratase PrpD"/>
    <property type="match status" value="1"/>
</dbReference>
<dbReference type="Gene3D" id="3.30.1330.120">
    <property type="entry name" value="2-methylcitrate dehydratase PrpD"/>
    <property type="match status" value="1"/>
</dbReference>
<organism evidence="4 5">
    <name type="scientific">Plastoroseomonas hellenica</name>
    <dbReference type="NCBI Taxonomy" id="2687306"/>
    <lineage>
        <taxon>Bacteria</taxon>
        <taxon>Pseudomonadati</taxon>
        <taxon>Pseudomonadota</taxon>
        <taxon>Alphaproteobacteria</taxon>
        <taxon>Acetobacterales</taxon>
        <taxon>Acetobacteraceae</taxon>
        <taxon>Plastoroseomonas</taxon>
    </lineage>
</organism>
<dbReference type="EMBL" id="JAAGBB010000004">
    <property type="protein sequence ID" value="MBR0663687.1"/>
    <property type="molecule type" value="Genomic_DNA"/>
</dbReference>
<protein>
    <submittedName>
        <fullName evidence="4">MmgE/PrpD family protein</fullName>
    </submittedName>
</protein>